<dbReference type="InterPro" id="IPR003439">
    <property type="entry name" value="ABC_transporter-like_ATP-bd"/>
</dbReference>
<dbReference type="SUPFAM" id="SSF52540">
    <property type="entry name" value="P-loop containing nucleoside triphosphate hydrolases"/>
    <property type="match status" value="1"/>
</dbReference>
<dbReference type="InterPro" id="IPR050763">
    <property type="entry name" value="ABC_transporter_ATP-binding"/>
</dbReference>
<evidence type="ECO:0000256" key="4">
    <source>
        <dbReference type="ARBA" id="ARBA00022840"/>
    </source>
</evidence>
<name>A0A4Z0D5S6_9FIRM</name>
<dbReference type="GO" id="GO:0016887">
    <property type="term" value="F:ATP hydrolysis activity"/>
    <property type="evidence" value="ECO:0007669"/>
    <property type="project" value="InterPro"/>
</dbReference>
<dbReference type="InterPro" id="IPR003593">
    <property type="entry name" value="AAA+_ATPase"/>
</dbReference>
<keyword evidence="4 6" id="KW-0067">ATP-binding</keyword>
<dbReference type="AlphaFoldDB" id="A0A4Z0D5S6"/>
<evidence type="ECO:0000313" key="6">
    <source>
        <dbReference type="EMBL" id="TFZ40222.1"/>
    </source>
</evidence>
<organism evidence="6 7">
    <name type="scientific">Soehngenia longivitae</name>
    <dbReference type="NCBI Taxonomy" id="2562294"/>
    <lineage>
        <taxon>Bacteria</taxon>
        <taxon>Bacillati</taxon>
        <taxon>Bacillota</taxon>
        <taxon>Tissierellia</taxon>
        <taxon>Tissierellales</taxon>
        <taxon>Tissierellaceae</taxon>
        <taxon>Soehngenia</taxon>
    </lineage>
</organism>
<dbReference type="EMBL" id="SRIB01000006">
    <property type="protein sequence ID" value="TFZ40222.1"/>
    <property type="molecule type" value="Genomic_DNA"/>
</dbReference>
<dbReference type="RefSeq" id="WP_135270995.1">
    <property type="nucleotide sequence ID" value="NZ_SRIB01000006.1"/>
</dbReference>
<keyword evidence="7" id="KW-1185">Reference proteome</keyword>
<dbReference type="Pfam" id="PF00005">
    <property type="entry name" value="ABC_tran"/>
    <property type="match status" value="1"/>
</dbReference>
<feature type="domain" description="ABC transporter" evidence="5">
    <location>
        <begin position="5"/>
        <end position="235"/>
    </location>
</feature>
<dbReference type="OrthoDB" id="9804819at2"/>
<evidence type="ECO:0000256" key="3">
    <source>
        <dbReference type="ARBA" id="ARBA00022741"/>
    </source>
</evidence>
<dbReference type="InterPro" id="IPR027417">
    <property type="entry name" value="P-loop_NTPase"/>
</dbReference>
<reference evidence="6 7" key="1">
    <citation type="submission" date="2019-03" db="EMBL/GenBank/DDBJ databases">
        <title>Draft genome sequence data and analysis of a Fermenting Bacterium, Soehngenia longevitae strain 1933PT, isolated from petroleum reservoir in Azerbaijan.</title>
        <authorList>
            <person name="Grouzdev D.S."/>
            <person name="Bidzhieva S.K."/>
            <person name="Sokolova D.S."/>
            <person name="Tourova T.P."/>
            <person name="Poltaraus A.B."/>
            <person name="Nazina T.N."/>
        </authorList>
    </citation>
    <scope>NUCLEOTIDE SEQUENCE [LARGE SCALE GENOMIC DNA]</scope>
    <source>
        <strain evidence="6 7">1933P</strain>
    </source>
</reference>
<dbReference type="SMART" id="SM00382">
    <property type="entry name" value="AAA"/>
    <property type="match status" value="1"/>
</dbReference>
<sequence>MGKIIEVNNLVKSFGEVKAVKGIDLFVEEGKLFAFLGPNGAGKSTTIDILSTLRKKDSGEVLINGYELGKEDQSIRNCIGVVFQDSLLDDLLTVRENLYIRGNFYGKKSDELNDIIRDVSEKCGIYELLNRKYGKLSGGQKRRCDIARALLNIPKILFLDEPTVGLDPQTRQSIWNTIRGIQEKTNTTVFMTTHYMEEASNADYIVVIDDGKIVASGSPQDLKSRYTTDKLIMWTEKEEDVLNYLKLNNYKYSTKNDEIIVELNSSKEAIPILEANENIIVGFEVIKGTLDDAFISITGKEIRE</sequence>
<dbReference type="Proteomes" id="UP000298381">
    <property type="component" value="Unassembled WGS sequence"/>
</dbReference>
<evidence type="ECO:0000256" key="1">
    <source>
        <dbReference type="ARBA" id="ARBA00005417"/>
    </source>
</evidence>
<keyword evidence="2" id="KW-0813">Transport</keyword>
<evidence type="ECO:0000256" key="2">
    <source>
        <dbReference type="ARBA" id="ARBA00022448"/>
    </source>
</evidence>
<accession>A0A4Z0D5S6</accession>
<comment type="similarity">
    <text evidence="1">Belongs to the ABC transporter superfamily.</text>
</comment>
<keyword evidence="3" id="KW-0547">Nucleotide-binding</keyword>
<dbReference type="Gene3D" id="3.40.50.300">
    <property type="entry name" value="P-loop containing nucleotide triphosphate hydrolases"/>
    <property type="match status" value="1"/>
</dbReference>
<dbReference type="PROSITE" id="PS50893">
    <property type="entry name" value="ABC_TRANSPORTER_2"/>
    <property type="match status" value="1"/>
</dbReference>
<evidence type="ECO:0000259" key="5">
    <source>
        <dbReference type="PROSITE" id="PS50893"/>
    </source>
</evidence>
<evidence type="ECO:0000313" key="7">
    <source>
        <dbReference type="Proteomes" id="UP000298381"/>
    </source>
</evidence>
<dbReference type="PANTHER" id="PTHR42711:SF5">
    <property type="entry name" value="ABC TRANSPORTER ATP-BINDING PROTEIN NATA"/>
    <property type="match status" value="1"/>
</dbReference>
<protein>
    <submittedName>
        <fullName evidence="6">ABC transporter ATP-binding protein</fullName>
    </submittedName>
</protein>
<comment type="caution">
    <text evidence="6">The sequence shown here is derived from an EMBL/GenBank/DDBJ whole genome shotgun (WGS) entry which is preliminary data.</text>
</comment>
<dbReference type="GO" id="GO:0005524">
    <property type="term" value="F:ATP binding"/>
    <property type="evidence" value="ECO:0007669"/>
    <property type="project" value="UniProtKB-KW"/>
</dbReference>
<dbReference type="PANTHER" id="PTHR42711">
    <property type="entry name" value="ABC TRANSPORTER ATP-BINDING PROTEIN"/>
    <property type="match status" value="1"/>
</dbReference>
<proteinExistence type="inferred from homology"/>
<gene>
    <name evidence="6" type="ORF">E4100_05260</name>
</gene>